<evidence type="ECO:0000313" key="3">
    <source>
        <dbReference type="Proteomes" id="UP000076848"/>
    </source>
</evidence>
<evidence type="ECO:0000313" key="2">
    <source>
        <dbReference type="EMBL" id="SAI73174.1"/>
    </source>
</evidence>
<dbReference type="RefSeq" id="WP_066132002.1">
    <property type="nucleotide sequence ID" value="NZ_FKIF01000008.1"/>
</dbReference>
<name>A0A157SS87_9BORD</name>
<feature type="chain" id="PRO_5007616455" evidence="1">
    <location>
        <begin position="23"/>
        <end position="240"/>
    </location>
</feature>
<dbReference type="SUPFAM" id="SSF101082">
    <property type="entry name" value="Typo IV secretion system protein TraC"/>
    <property type="match status" value="1"/>
</dbReference>
<dbReference type="EMBL" id="FKIF01000008">
    <property type="protein sequence ID" value="SAI73174.1"/>
    <property type="molecule type" value="Genomic_DNA"/>
</dbReference>
<evidence type="ECO:0000256" key="1">
    <source>
        <dbReference type="SAM" id="SignalP"/>
    </source>
</evidence>
<dbReference type="AlphaFoldDB" id="A0A157SS87"/>
<dbReference type="InterPro" id="IPR023220">
    <property type="entry name" value="T4SS_VirB5-domain"/>
</dbReference>
<dbReference type="Gene3D" id="1.20.58.430">
    <property type="entry name" value="Type IV secretion system, VirB5-domain"/>
    <property type="match status" value="1"/>
</dbReference>
<dbReference type="NCBIfam" id="TIGR02791">
    <property type="entry name" value="VirB5"/>
    <property type="match status" value="1"/>
</dbReference>
<dbReference type="Proteomes" id="UP000076848">
    <property type="component" value="Unassembled WGS sequence"/>
</dbReference>
<dbReference type="OrthoDB" id="9780974at2"/>
<keyword evidence="1" id="KW-0732">Signal</keyword>
<dbReference type="PROSITE" id="PS51257">
    <property type="entry name" value="PROKAR_LIPOPROTEIN"/>
    <property type="match status" value="1"/>
</dbReference>
<reference evidence="2 3" key="1">
    <citation type="submission" date="2016-04" db="EMBL/GenBank/DDBJ databases">
        <authorList>
            <consortium name="Pathogen Informatics"/>
        </authorList>
    </citation>
    <scope>NUCLEOTIDE SEQUENCE [LARGE SCALE GENOMIC DNA]</scope>
    <source>
        <strain evidence="2 3">H050680373</strain>
    </source>
</reference>
<sequence>MTLKTSKPILMAALAAVIGVTACHQARSAGIPVVDGTSIKQSITHHLEEVAKFVEQIAVAREQLDAARRQYDSITGIRGFGDLMSNPAIRRSLPEDVQRIWRQAEMSGDGLSRSIERIRGEERLSGRYSLDRQGLLQRVQQFAETTKALGERAYEGLDMRQEQVDELQRQISRTQDPKAISELQARVAIEGRSIEVDAQRLALMRQQAEAERLLISQQENALAQQGWFDTGALRGQAALE</sequence>
<accession>A0A157SS87</accession>
<keyword evidence="3" id="KW-1185">Reference proteome</keyword>
<gene>
    <name evidence="2" type="primary">virB5</name>
    <name evidence="2" type="ORF">SAMEA3906486_04512</name>
</gene>
<dbReference type="CDD" id="cd14262">
    <property type="entry name" value="VirB5_like"/>
    <property type="match status" value="1"/>
</dbReference>
<dbReference type="STRING" id="288768.SAMEA3906486_04512"/>
<proteinExistence type="predicted"/>
<dbReference type="InterPro" id="IPR014158">
    <property type="entry name" value="T4SS_VirB5"/>
</dbReference>
<feature type="signal peptide" evidence="1">
    <location>
        <begin position="1"/>
        <end position="22"/>
    </location>
</feature>
<organism evidence="2 3">
    <name type="scientific">Bordetella ansorpii</name>
    <dbReference type="NCBI Taxonomy" id="288768"/>
    <lineage>
        <taxon>Bacteria</taxon>
        <taxon>Pseudomonadati</taxon>
        <taxon>Pseudomonadota</taxon>
        <taxon>Betaproteobacteria</taxon>
        <taxon>Burkholderiales</taxon>
        <taxon>Alcaligenaceae</taxon>
        <taxon>Bordetella</taxon>
    </lineage>
</organism>
<protein>
    <submittedName>
        <fullName evidence="2">Plasmid-related exported protein</fullName>
    </submittedName>
</protein>
<dbReference type="Pfam" id="PF07996">
    <property type="entry name" value="T4SS"/>
    <property type="match status" value="1"/>
</dbReference>